<comment type="caution">
    <text evidence="1">The sequence shown here is derived from an EMBL/GenBank/DDBJ whole genome shotgun (WGS) entry which is preliminary data.</text>
</comment>
<keyword evidence="2" id="KW-1185">Reference proteome</keyword>
<dbReference type="Proteomes" id="UP001487740">
    <property type="component" value="Unassembled WGS sequence"/>
</dbReference>
<proteinExistence type="predicted"/>
<protein>
    <submittedName>
        <fullName evidence="1">Uncharacterized protein</fullName>
    </submittedName>
</protein>
<evidence type="ECO:0000313" key="1">
    <source>
        <dbReference type="EMBL" id="KAK8373015.1"/>
    </source>
</evidence>
<evidence type="ECO:0000313" key="2">
    <source>
        <dbReference type="Proteomes" id="UP001487740"/>
    </source>
</evidence>
<gene>
    <name evidence="1" type="ORF">O3P69_010927</name>
</gene>
<dbReference type="AlphaFoldDB" id="A0AAW0SCG6"/>
<accession>A0AAW0SCG6</accession>
<name>A0AAW0SCG6_SCYPA</name>
<reference evidence="1 2" key="1">
    <citation type="submission" date="2023-03" db="EMBL/GenBank/DDBJ databases">
        <title>High-quality genome of Scylla paramamosain provides insights in environmental adaptation.</title>
        <authorList>
            <person name="Zhang L."/>
        </authorList>
    </citation>
    <scope>NUCLEOTIDE SEQUENCE [LARGE SCALE GENOMIC DNA]</scope>
    <source>
        <strain evidence="1">LZ_2023a</strain>
        <tissue evidence="1">Muscle</tissue>
    </source>
</reference>
<dbReference type="EMBL" id="JARAKH010001415">
    <property type="protein sequence ID" value="KAK8373015.1"/>
    <property type="molecule type" value="Genomic_DNA"/>
</dbReference>
<organism evidence="1 2">
    <name type="scientific">Scylla paramamosain</name>
    <name type="common">Mud crab</name>
    <dbReference type="NCBI Taxonomy" id="85552"/>
    <lineage>
        <taxon>Eukaryota</taxon>
        <taxon>Metazoa</taxon>
        <taxon>Ecdysozoa</taxon>
        <taxon>Arthropoda</taxon>
        <taxon>Crustacea</taxon>
        <taxon>Multicrustacea</taxon>
        <taxon>Malacostraca</taxon>
        <taxon>Eumalacostraca</taxon>
        <taxon>Eucarida</taxon>
        <taxon>Decapoda</taxon>
        <taxon>Pleocyemata</taxon>
        <taxon>Brachyura</taxon>
        <taxon>Eubrachyura</taxon>
        <taxon>Portunoidea</taxon>
        <taxon>Portunidae</taxon>
        <taxon>Portuninae</taxon>
        <taxon>Scylla</taxon>
    </lineage>
</organism>
<sequence length="244" mass="26856">MVVKAEWGVSLLQWYQKTFSFSFDQAAALPSTQLVLDFRDWWSYKVWLKWPVLASSLAASLTLGRDSHTLLVKKVDEFLGEDAGKVVARVVARHTPAGLVVTFHADTASMQELHDTVTAVLAQAMESPDLCGEVPDHATLLKFLHDFLGQSPASLWADLLQEVTEGVGLWEAVWTVLERAGLLRSRGEEVEVVVPSEWIRLAQGWFTWAVMGGGGQCEGNTLMVNLVDALAETLRRSGSGQATF</sequence>